<proteinExistence type="predicted"/>
<protein>
    <submittedName>
        <fullName evidence="4">PH domain-containing protein</fullName>
    </submittedName>
</protein>
<keyword evidence="5" id="KW-1185">Reference proteome</keyword>
<sequence>MTRGLPAAWSALFGAPFLALGAYVYAFQSQYPLVANQPTAPPLAGVPLALFGLFVVALGIYVQFASTPDDPTMRENEFVVDDRDPAQRSALLQTFLSVPFLAAGLDLLYFTDYPLVYPTLALAAGLYLFSTGIHRYWRNTLTTYVVTNRRVLQEYRFVSLSRTEVPLEKVRAVEERQSVVDTLFGLGNIHVRAGASGNLSVTVRSVYDSAEFADEIRDEMDHTVNGADRGEDRLDGAFVEATPVDSSSENAVLDADGAGAGTGTVEPLSTADADGAFPDPEPWSDGGTVESGPVRDDAVDGFGETTRDDSP</sequence>
<feature type="transmembrane region" description="Helical" evidence="2">
    <location>
        <begin position="42"/>
        <end position="64"/>
    </location>
</feature>
<keyword evidence="2" id="KW-0472">Membrane</keyword>
<accession>A0ABU2GIN1</accession>
<feature type="transmembrane region" description="Helical" evidence="2">
    <location>
        <begin position="90"/>
        <end position="109"/>
    </location>
</feature>
<evidence type="ECO:0000259" key="3">
    <source>
        <dbReference type="Pfam" id="PF03703"/>
    </source>
</evidence>
<evidence type="ECO:0000313" key="5">
    <source>
        <dbReference type="Proteomes" id="UP001257060"/>
    </source>
</evidence>
<dbReference type="Pfam" id="PF03703">
    <property type="entry name" value="bPH_2"/>
    <property type="match status" value="1"/>
</dbReference>
<name>A0ABU2GIN1_9EURY</name>
<comment type="caution">
    <text evidence="4">The sequence shown here is derived from an EMBL/GenBank/DDBJ whole genome shotgun (WGS) entry which is preliminary data.</text>
</comment>
<dbReference type="RefSeq" id="WP_310925580.1">
    <property type="nucleotide sequence ID" value="NZ_JAMQOP010000004.1"/>
</dbReference>
<organism evidence="4 5">
    <name type="scientific">Halogeometricum salsisoli</name>
    <dbReference type="NCBI Taxonomy" id="2950536"/>
    <lineage>
        <taxon>Archaea</taxon>
        <taxon>Methanobacteriati</taxon>
        <taxon>Methanobacteriota</taxon>
        <taxon>Stenosarchaea group</taxon>
        <taxon>Halobacteria</taxon>
        <taxon>Halobacteriales</taxon>
        <taxon>Haloferacaceae</taxon>
        <taxon>Halogeometricum</taxon>
    </lineage>
</organism>
<feature type="transmembrane region" description="Helical" evidence="2">
    <location>
        <begin position="115"/>
        <end position="133"/>
    </location>
</feature>
<dbReference type="InterPro" id="IPR005182">
    <property type="entry name" value="YdbS-like_PH"/>
</dbReference>
<dbReference type="EMBL" id="JAMQOP010000004">
    <property type="protein sequence ID" value="MDS0300670.1"/>
    <property type="molecule type" value="Genomic_DNA"/>
</dbReference>
<reference evidence="4 5" key="1">
    <citation type="submission" date="2022-06" db="EMBL/GenBank/DDBJ databases">
        <title>Halogeometricum sp. a new haloarchaeum isolate from saline soil.</title>
        <authorList>
            <person name="Strakova D."/>
            <person name="Galisteo C."/>
            <person name="Sanchez-Porro C."/>
            <person name="Ventosa A."/>
        </authorList>
    </citation>
    <scope>NUCLEOTIDE SEQUENCE [LARGE SCALE GENOMIC DNA]</scope>
    <source>
        <strain evidence="4 5">S1BR25-6</strain>
    </source>
</reference>
<evidence type="ECO:0000313" key="4">
    <source>
        <dbReference type="EMBL" id="MDS0300670.1"/>
    </source>
</evidence>
<feature type="domain" description="YdbS-like PH" evidence="3">
    <location>
        <begin position="138"/>
        <end position="215"/>
    </location>
</feature>
<gene>
    <name evidence="4" type="ORF">NDI76_18120</name>
</gene>
<evidence type="ECO:0000256" key="1">
    <source>
        <dbReference type="SAM" id="MobiDB-lite"/>
    </source>
</evidence>
<dbReference type="Proteomes" id="UP001257060">
    <property type="component" value="Unassembled WGS sequence"/>
</dbReference>
<feature type="region of interest" description="Disordered" evidence="1">
    <location>
        <begin position="245"/>
        <end position="311"/>
    </location>
</feature>
<keyword evidence="2" id="KW-1133">Transmembrane helix</keyword>
<keyword evidence="2" id="KW-0812">Transmembrane</keyword>
<evidence type="ECO:0000256" key="2">
    <source>
        <dbReference type="SAM" id="Phobius"/>
    </source>
</evidence>